<dbReference type="SUPFAM" id="SSF56059">
    <property type="entry name" value="Glutathione synthetase ATP-binding domain-like"/>
    <property type="match status" value="1"/>
</dbReference>
<dbReference type="Proteomes" id="UP000249915">
    <property type="component" value="Unassembled WGS sequence"/>
</dbReference>
<dbReference type="EMBL" id="MASW01000005">
    <property type="protein sequence ID" value="PXY22313.1"/>
    <property type="molecule type" value="Genomic_DNA"/>
</dbReference>
<name>A0A2V4ANN3_9PSEU</name>
<dbReference type="PANTHER" id="PTHR42793:SF1">
    <property type="entry name" value="PEPTIDYL-LYSINE N-ACETYLTRANSFERASE PATZ"/>
    <property type="match status" value="1"/>
</dbReference>
<dbReference type="InterPro" id="IPR013815">
    <property type="entry name" value="ATP_grasp_subdomain_1"/>
</dbReference>
<dbReference type="Gene3D" id="3.40.50.720">
    <property type="entry name" value="NAD(P)-binding Rossmann-like Domain"/>
    <property type="match status" value="1"/>
</dbReference>
<dbReference type="Gene3D" id="3.30.470.20">
    <property type="entry name" value="ATP-grasp fold, B domain"/>
    <property type="match status" value="1"/>
</dbReference>
<dbReference type="PROSITE" id="PS50975">
    <property type="entry name" value="ATP_GRASP"/>
    <property type="match status" value="1"/>
</dbReference>
<dbReference type="InterPro" id="IPR003781">
    <property type="entry name" value="CoA-bd"/>
</dbReference>
<dbReference type="SUPFAM" id="SSF51735">
    <property type="entry name" value="NAD(P)-binding Rossmann-fold domains"/>
    <property type="match status" value="1"/>
</dbReference>
<accession>A0A2V4ANN3</accession>
<dbReference type="InterPro" id="IPR036291">
    <property type="entry name" value="NAD(P)-bd_dom_sf"/>
</dbReference>
<keyword evidence="2" id="KW-1185">Reference proteome</keyword>
<dbReference type="GO" id="GO:0043758">
    <property type="term" value="F:acetate-CoA ligase (ADP-forming) activity"/>
    <property type="evidence" value="ECO:0007669"/>
    <property type="project" value="InterPro"/>
</dbReference>
<dbReference type="CDD" id="cd04301">
    <property type="entry name" value="NAT_SF"/>
    <property type="match status" value="1"/>
</dbReference>
<reference evidence="1 2" key="1">
    <citation type="submission" date="2016-07" db="EMBL/GenBank/DDBJ databases">
        <title>Draft genome sequence of Prauserella muralis DSM 45305, isolated from a mould-covered wall in an indoor environment.</title>
        <authorList>
            <person name="Ruckert C."/>
            <person name="Albersmeier A."/>
            <person name="Jiang C.-L."/>
            <person name="Jiang Y."/>
            <person name="Kalinowski J."/>
            <person name="Schneider O."/>
            <person name="Winkler A."/>
            <person name="Zotchev S.B."/>
        </authorList>
    </citation>
    <scope>NUCLEOTIDE SEQUENCE [LARGE SCALE GENOMIC DNA]</scope>
    <source>
        <strain evidence="1 2">DSM 45305</strain>
    </source>
</reference>
<evidence type="ECO:0000313" key="1">
    <source>
        <dbReference type="EMBL" id="PXY22313.1"/>
    </source>
</evidence>
<dbReference type="InterPro" id="IPR011761">
    <property type="entry name" value="ATP-grasp"/>
</dbReference>
<dbReference type="InterPro" id="IPR000182">
    <property type="entry name" value="GNAT_dom"/>
</dbReference>
<dbReference type="Gene3D" id="3.40.630.30">
    <property type="match status" value="1"/>
</dbReference>
<dbReference type="GO" id="GO:0016747">
    <property type="term" value="F:acyltransferase activity, transferring groups other than amino-acyl groups"/>
    <property type="evidence" value="ECO:0007669"/>
    <property type="project" value="InterPro"/>
</dbReference>
<sequence>MTATLDGAAALARRCLLADGKVVLVRELAPADAAEVAALHRRLGERDARLRFLGPVPSTLDTLAARISGEAAGSGHAAVGAYLAGALIGVAHHEALADPAVAEIALVVDARAQATGVGTLLLEHLVSLARGHGITRLLAVVSAENTRMLRVLRDFGLPMTVTGHGPEREVTLTLDGGEEYLDSLTARERVAEVASLRHVLEPASVAVIGASRRAGAVGNAVLRNLLDAGFAGPLRAVNPKADEVLGVPCAATVADLPECPELAVICVPAAAVPAAVEDCGRRGVRALVIVTAGLGEDGARAVRASIRRYGIRVVGPNCIGIANTDPAVRLNATFLRAPVPEGDIGLMTQSGGIAIALSELLGSVGLGLSTVVSAGDKYDISGNDLLLWWQEDERTAAAVLYLESFGNPRKFGRFARALARHKPVLAVRGASTALAQRAAASHTAAGATPAVSRDALFEQAGVIAVDTLTETLTVLAALRWQTLPRGNRVAIVSNAGGAGVLAVDACARHGLVLPELGPETTVRLRALLPGQASIANPVDTTAAVHPLAFGACVDAIADDPGIDAVVVAVTPTAVGDPTESLRQRVALRGKPVIVVRPGQLAPVEPLVSGPDGPGTASYADPETAAQVLGHLARYAAWLAEPAGSVPGLPGLDTARAREIVDAALAEPGGDGWLSPAATTELLRSFGLPMVEAGFARDESEAEELFARCGGPVAVKASAEGLLHKSAGGGVELGVADPVALRAVFGRFRERFGAALRGVVVQPMVPRGRELLVGISADEVFGPLVVFGLGGVDTDLIADRSARLAPLTEADAGRLLHGLRCSPELVPSLPEGAVRDVLLRVGQLAVRVPEIAELDLNPVVVTGGRCLIPDARVRVRRQAGADAHLRNLKH</sequence>
<dbReference type="Gene3D" id="3.30.1490.20">
    <property type="entry name" value="ATP-grasp fold, A domain"/>
    <property type="match status" value="1"/>
</dbReference>
<dbReference type="Pfam" id="PF00583">
    <property type="entry name" value="Acetyltransf_1"/>
    <property type="match status" value="1"/>
</dbReference>
<dbReference type="PROSITE" id="PS51186">
    <property type="entry name" value="GNAT"/>
    <property type="match status" value="1"/>
</dbReference>
<evidence type="ECO:0000313" key="2">
    <source>
        <dbReference type="Proteomes" id="UP000249915"/>
    </source>
</evidence>
<comment type="caution">
    <text evidence="1">The sequence shown here is derived from an EMBL/GenBank/DDBJ whole genome shotgun (WGS) entry which is preliminary data.</text>
</comment>
<dbReference type="Pfam" id="PF13607">
    <property type="entry name" value="Succ_CoA_lig"/>
    <property type="match status" value="1"/>
</dbReference>
<dbReference type="Pfam" id="PF19045">
    <property type="entry name" value="Ligase_CoA_2"/>
    <property type="match status" value="1"/>
</dbReference>
<dbReference type="GO" id="GO:0046872">
    <property type="term" value="F:metal ion binding"/>
    <property type="evidence" value="ECO:0007669"/>
    <property type="project" value="InterPro"/>
</dbReference>
<proteinExistence type="predicted"/>
<organism evidence="1 2">
    <name type="scientific">Prauserella muralis</name>
    <dbReference type="NCBI Taxonomy" id="588067"/>
    <lineage>
        <taxon>Bacteria</taxon>
        <taxon>Bacillati</taxon>
        <taxon>Actinomycetota</taxon>
        <taxon>Actinomycetes</taxon>
        <taxon>Pseudonocardiales</taxon>
        <taxon>Pseudonocardiaceae</taxon>
        <taxon>Prauserella</taxon>
    </lineage>
</organism>
<protein>
    <submittedName>
        <fullName evidence="1">Acyl-CoA synthetase</fullName>
    </submittedName>
</protein>
<dbReference type="Pfam" id="PF13549">
    <property type="entry name" value="ATP-grasp_5"/>
    <property type="match status" value="1"/>
</dbReference>
<dbReference type="PANTHER" id="PTHR42793">
    <property type="entry name" value="COA BINDING DOMAIN CONTAINING PROTEIN"/>
    <property type="match status" value="1"/>
</dbReference>
<dbReference type="OrthoDB" id="190266at2"/>
<dbReference type="InterPro" id="IPR032875">
    <property type="entry name" value="Succ_CoA_lig_flav_dom"/>
</dbReference>
<dbReference type="InterPro" id="IPR016102">
    <property type="entry name" value="Succinyl-CoA_synth-like"/>
</dbReference>
<gene>
    <name evidence="1" type="ORF">BAY60_20790</name>
</gene>
<dbReference type="GO" id="GO:0005524">
    <property type="term" value="F:ATP binding"/>
    <property type="evidence" value="ECO:0007669"/>
    <property type="project" value="UniProtKB-UniRule"/>
</dbReference>
<dbReference type="RefSeq" id="WP_112282916.1">
    <property type="nucleotide sequence ID" value="NZ_MASW01000005.1"/>
</dbReference>
<dbReference type="SMART" id="SM00881">
    <property type="entry name" value="CoA_binding"/>
    <property type="match status" value="1"/>
</dbReference>
<dbReference type="SUPFAM" id="SSF52210">
    <property type="entry name" value="Succinyl-CoA synthetase domains"/>
    <property type="match status" value="2"/>
</dbReference>
<dbReference type="SUPFAM" id="SSF55729">
    <property type="entry name" value="Acyl-CoA N-acyltransferases (Nat)"/>
    <property type="match status" value="1"/>
</dbReference>
<dbReference type="Gene3D" id="3.40.50.261">
    <property type="entry name" value="Succinyl-CoA synthetase domains"/>
    <property type="match status" value="2"/>
</dbReference>
<dbReference type="InterPro" id="IPR016181">
    <property type="entry name" value="Acyl_CoA_acyltransferase"/>
</dbReference>
<dbReference type="AlphaFoldDB" id="A0A2V4ANN3"/>
<dbReference type="InterPro" id="IPR043938">
    <property type="entry name" value="Ligase_CoA_dom"/>
</dbReference>
<dbReference type="Pfam" id="PF13380">
    <property type="entry name" value="CoA_binding_2"/>
    <property type="match status" value="1"/>
</dbReference>